<organism evidence="1">
    <name type="scientific">freshwater metagenome</name>
    <dbReference type="NCBI Taxonomy" id="449393"/>
    <lineage>
        <taxon>unclassified sequences</taxon>
        <taxon>metagenomes</taxon>
        <taxon>ecological metagenomes</taxon>
    </lineage>
</organism>
<reference evidence="1" key="1">
    <citation type="submission" date="2020-05" db="EMBL/GenBank/DDBJ databases">
        <authorList>
            <person name="Chiriac C."/>
            <person name="Salcher M."/>
            <person name="Ghai R."/>
            <person name="Kavagutti S V."/>
        </authorList>
    </citation>
    <scope>NUCLEOTIDE SEQUENCE</scope>
</reference>
<dbReference type="AlphaFoldDB" id="A0A6J7ELD3"/>
<dbReference type="EMBL" id="CAFBLS010000165">
    <property type="protein sequence ID" value="CAB4880939.1"/>
    <property type="molecule type" value="Genomic_DNA"/>
</dbReference>
<accession>A0A6J7ELD3</accession>
<gene>
    <name evidence="1" type="ORF">UFOPK3402_01305</name>
</gene>
<evidence type="ECO:0000313" key="1">
    <source>
        <dbReference type="EMBL" id="CAB4880939.1"/>
    </source>
</evidence>
<proteinExistence type="predicted"/>
<name>A0A6J7ELD3_9ZZZZ</name>
<sequence length="150" mass="15790">MDGRCERRGSRGLGGTVLEVDPELVENVLGVAEHVHQVGDWRSLVTADVGDPRLEEGLGHGEDALSPKLLPGTESQLLDFCRKRTLSHDFLLPGSCRVTGPASCIVSRADKRLAPWGGSLWVEAGEDRGGDLLGVGGAAEVRGAGRGLAQ</sequence>
<protein>
    <submittedName>
        <fullName evidence="1">Unannotated protein</fullName>
    </submittedName>
</protein>